<organism evidence="3 4">
    <name type="scientific">Gottfriedia solisilvae</name>
    <dbReference type="NCBI Taxonomy" id="1516104"/>
    <lineage>
        <taxon>Bacteria</taxon>
        <taxon>Bacillati</taxon>
        <taxon>Bacillota</taxon>
        <taxon>Bacilli</taxon>
        <taxon>Bacillales</taxon>
        <taxon>Bacillaceae</taxon>
        <taxon>Gottfriedia</taxon>
    </lineage>
</organism>
<feature type="compositionally biased region" description="Basic and acidic residues" evidence="1">
    <location>
        <begin position="136"/>
        <end position="149"/>
    </location>
</feature>
<feature type="domain" description="YtkA-like" evidence="2">
    <location>
        <begin position="155"/>
        <end position="231"/>
    </location>
</feature>
<reference evidence="4" key="1">
    <citation type="journal article" date="2019" name="Int. J. Syst. Evol. Microbiol.">
        <title>The Global Catalogue of Microorganisms (GCM) 10K type strain sequencing project: providing services to taxonomists for standard genome sequencing and annotation.</title>
        <authorList>
            <consortium name="The Broad Institute Genomics Platform"/>
            <consortium name="The Broad Institute Genome Sequencing Center for Infectious Disease"/>
            <person name="Wu L."/>
            <person name="Ma J."/>
        </authorList>
    </citation>
    <scope>NUCLEOTIDE SEQUENCE [LARGE SCALE GENOMIC DNA]</scope>
    <source>
        <strain evidence="4">CGMCC 1.14993</strain>
    </source>
</reference>
<evidence type="ECO:0000256" key="1">
    <source>
        <dbReference type="SAM" id="MobiDB-lite"/>
    </source>
</evidence>
<evidence type="ECO:0000259" key="2">
    <source>
        <dbReference type="Pfam" id="PF13115"/>
    </source>
</evidence>
<dbReference type="InterPro" id="IPR032693">
    <property type="entry name" value="YtkA-like_dom"/>
</dbReference>
<protein>
    <recommendedName>
        <fullName evidence="2">YtkA-like domain-containing protein</fullName>
    </recommendedName>
</protein>
<proteinExistence type="predicted"/>
<evidence type="ECO:0000313" key="3">
    <source>
        <dbReference type="EMBL" id="GGI15873.1"/>
    </source>
</evidence>
<dbReference type="Proteomes" id="UP000626244">
    <property type="component" value="Unassembled WGS sequence"/>
</dbReference>
<feature type="domain" description="YtkA-like" evidence="2">
    <location>
        <begin position="31"/>
        <end position="107"/>
    </location>
</feature>
<feature type="region of interest" description="Disordered" evidence="1">
    <location>
        <begin position="118"/>
        <end position="149"/>
    </location>
</feature>
<sequence length="248" mass="27903">MKKVLSVLIACMMITVGCSNGKEKEQEVEKPLDVSILLPTADINVNKEITFRAEVTQNKKVVSDADEVQFEIGKQGEDSLAMLEAENGADGIYSAKYKFTEPGDFYVVAHITARDQHSMPKKDFKVTDATASNDKSSTKDDHSVHTEGHHHGEIMIHLMGTEKIQVNKENKYTIHIQTDEGEALDKANVRIETWKDAKGKHDYTDAKEVSPGEYEVQYTFKTNGKNFMKVHVEKGELHDHIQKEVIVN</sequence>
<dbReference type="RefSeq" id="WP_088000491.1">
    <property type="nucleotide sequence ID" value="NZ_BMHB01000002.1"/>
</dbReference>
<gene>
    <name evidence="3" type="ORF">GCM10007380_30140</name>
</gene>
<dbReference type="InterPro" id="IPR013783">
    <property type="entry name" value="Ig-like_fold"/>
</dbReference>
<accession>A0A8J3ATJ0</accession>
<comment type="caution">
    <text evidence="3">The sequence shown here is derived from an EMBL/GenBank/DDBJ whole genome shotgun (WGS) entry which is preliminary data.</text>
</comment>
<dbReference type="PROSITE" id="PS51257">
    <property type="entry name" value="PROKAR_LIPOPROTEIN"/>
    <property type="match status" value="1"/>
</dbReference>
<dbReference type="OrthoDB" id="2679563at2"/>
<dbReference type="EMBL" id="BMHB01000002">
    <property type="protein sequence ID" value="GGI15873.1"/>
    <property type="molecule type" value="Genomic_DNA"/>
</dbReference>
<dbReference type="Gene3D" id="2.60.40.10">
    <property type="entry name" value="Immunoglobulins"/>
    <property type="match status" value="1"/>
</dbReference>
<evidence type="ECO:0000313" key="4">
    <source>
        <dbReference type="Proteomes" id="UP000626244"/>
    </source>
</evidence>
<keyword evidence="4" id="KW-1185">Reference proteome</keyword>
<dbReference type="AlphaFoldDB" id="A0A8J3ATJ0"/>
<name>A0A8J3ATJ0_9BACI</name>
<dbReference type="Pfam" id="PF13115">
    <property type="entry name" value="YtkA"/>
    <property type="match status" value="2"/>
</dbReference>